<gene>
    <name evidence="8" type="ORF">RUMCAL_02020</name>
</gene>
<keyword evidence="4 7" id="KW-1133">Transmembrane helix</keyword>
<sequence length="500" mass="54439">MSTSSKKRATFHSRLGFILVSAGCAVGLGNVWKFPYICGENGGGAFLLIYLLCLLLLGLPIVICEFAIGRGSRRSISQALNILEQPGSRWHITKYAGIAGNYLLMMFYTMVAGWMLYYAFLYGSGKITAVSAEETSGFFSRMLDSPALMILFAGIVIVLCIGICALGLQNGIEKITKVMMMLLIVLMLVLVVNSLRLKGAGEGLKYFLVPSFSRLKENGYGSVAFAAMTHAFFTLSVGIGAMEIFGSYLKKGRRIAGEAINVVILDTFVAVMAGLIIIPACFAYGVQPDAGPSLLFITLPNVFQHMVGGRIWGCCFFVFMSFAALSTVIAVFENIITMTVELGSWTRKKSLLVNLVLIFVLSLPAILGFNLLSGFQPFGDGSSVMDLEDFLVSYNILPLGSLIYVLFCVRKNGWGWEKFLAEVNEGTGTKLPAWLRGYMAYVVPTLICLIYLKGYYDMFAGKGTGVLLGWMAFAVLLLAVIFWVCFSVGKKPADTAAKSE</sequence>
<comment type="similarity">
    <text evidence="6">Belongs to the sodium:neurotransmitter symporter (SNF) (TC 2.A.22) family.</text>
</comment>
<dbReference type="PANTHER" id="PTHR42948">
    <property type="entry name" value="TRANSPORTER"/>
    <property type="match status" value="1"/>
</dbReference>
<name>U2KQR6_9FIRM</name>
<dbReference type="GO" id="GO:0015293">
    <property type="term" value="F:symporter activity"/>
    <property type="evidence" value="ECO:0007669"/>
    <property type="project" value="UniProtKB-KW"/>
</dbReference>
<evidence type="ECO:0000256" key="5">
    <source>
        <dbReference type="ARBA" id="ARBA00023136"/>
    </source>
</evidence>
<dbReference type="PROSITE" id="PS00610">
    <property type="entry name" value="NA_NEUROTRAN_SYMP_1"/>
    <property type="match status" value="1"/>
</dbReference>
<dbReference type="PATRIC" id="fig|411473.3.peg.1667"/>
<feature type="transmembrane region" description="Helical" evidence="7">
    <location>
        <begin position="392"/>
        <end position="409"/>
    </location>
</feature>
<evidence type="ECO:0000313" key="8">
    <source>
        <dbReference type="EMBL" id="ERJ94612.1"/>
    </source>
</evidence>
<protein>
    <recommendedName>
        <fullName evidence="6">Transporter</fullName>
    </recommendedName>
</protein>
<evidence type="ECO:0000256" key="1">
    <source>
        <dbReference type="ARBA" id="ARBA00004141"/>
    </source>
</evidence>
<dbReference type="OrthoDB" id="9762833at2"/>
<evidence type="ECO:0000256" key="7">
    <source>
        <dbReference type="SAM" id="Phobius"/>
    </source>
</evidence>
<dbReference type="InterPro" id="IPR047218">
    <property type="entry name" value="YocR/YhdH-like"/>
</dbReference>
<dbReference type="STRING" id="411473.RUMCAL_02020"/>
<evidence type="ECO:0000256" key="6">
    <source>
        <dbReference type="RuleBase" id="RU003732"/>
    </source>
</evidence>
<feature type="transmembrane region" description="Helical" evidence="7">
    <location>
        <begin position="438"/>
        <end position="456"/>
    </location>
</feature>
<evidence type="ECO:0000313" key="9">
    <source>
        <dbReference type="Proteomes" id="UP000016662"/>
    </source>
</evidence>
<dbReference type="eggNOG" id="COG0733">
    <property type="taxonomic scope" value="Bacteria"/>
</dbReference>
<keyword evidence="5 7" id="KW-0472">Membrane</keyword>
<keyword evidence="9" id="KW-1185">Reference proteome</keyword>
<reference evidence="8 9" key="1">
    <citation type="submission" date="2013-07" db="EMBL/GenBank/DDBJ databases">
        <authorList>
            <person name="Weinstock G."/>
            <person name="Sodergren E."/>
            <person name="Wylie T."/>
            <person name="Fulton L."/>
            <person name="Fulton R."/>
            <person name="Fronick C."/>
            <person name="O'Laughlin M."/>
            <person name="Godfrey J."/>
            <person name="Miner T."/>
            <person name="Herter B."/>
            <person name="Appelbaum E."/>
            <person name="Cordes M."/>
            <person name="Lek S."/>
            <person name="Wollam A."/>
            <person name="Pepin K.H."/>
            <person name="Palsikar V.B."/>
            <person name="Mitreva M."/>
            <person name="Wilson R.K."/>
        </authorList>
    </citation>
    <scope>NUCLEOTIDE SEQUENCE [LARGE SCALE GENOMIC DNA]</scope>
    <source>
        <strain evidence="8 9">ATCC 27760</strain>
    </source>
</reference>
<feature type="transmembrane region" description="Helical" evidence="7">
    <location>
        <begin position="44"/>
        <end position="68"/>
    </location>
</feature>
<dbReference type="InterPro" id="IPR037272">
    <property type="entry name" value="SNS_sf"/>
</dbReference>
<dbReference type="HOGENOM" id="CLU_006855_3_0_9"/>
<dbReference type="PRINTS" id="PR00176">
    <property type="entry name" value="NANEUSMPORT"/>
</dbReference>
<evidence type="ECO:0000256" key="4">
    <source>
        <dbReference type="ARBA" id="ARBA00022989"/>
    </source>
</evidence>
<dbReference type="GO" id="GO:0016020">
    <property type="term" value="C:membrane"/>
    <property type="evidence" value="ECO:0007669"/>
    <property type="project" value="UniProtKB-SubCell"/>
</dbReference>
<comment type="subcellular location">
    <subcellularLocation>
        <location evidence="1">Membrane</location>
        <topology evidence="1">Multi-pass membrane protein</topology>
    </subcellularLocation>
</comment>
<feature type="transmembrane region" description="Helical" evidence="7">
    <location>
        <begin position="352"/>
        <end position="372"/>
    </location>
</feature>
<feature type="transmembrane region" description="Helical" evidence="7">
    <location>
        <begin position="99"/>
        <end position="120"/>
    </location>
</feature>
<dbReference type="InterPro" id="IPR000175">
    <property type="entry name" value="Na/ntran_symport"/>
</dbReference>
<evidence type="ECO:0000256" key="2">
    <source>
        <dbReference type="ARBA" id="ARBA00022448"/>
    </source>
</evidence>
<feature type="transmembrane region" description="Helical" evidence="7">
    <location>
        <begin position="219"/>
        <end position="241"/>
    </location>
</feature>
<dbReference type="PROSITE" id="PS50267">
    <property type="entry name" value="NA_NEUROTRAN_SYMP_3"/>
    <property type="match status" value="1"/>
</dbReference>
<proteinExistence type="inferred from homology"/>
<feature type="transmembrane region" description="Helical" evidence="7">
    <location>
        <begin position="180"/>
        <end position="199"/>
    </location>
</feature>
<dbReference type="AlphaFoldDB" id="U2KQR6"/>
<keyword evidence="2 6" id="KW-0813">Transport</keyword>
<feature type="transmembrane region" description="Helical" evidence="7">
    <location>
        <begin position="12"/>
        <end position="32"/>
    </location>
</feature>
<evidence type="ECO:0000256" key="3">
    <source>
        <dbReference type="ARBA" id="ARBA00022692"/>
    </source>
</evidence>
<dbReference type="NCBIfam" id="NF037979">
    <property type="entry name" value="Na_transp"/>
    <property type="match status" value="1"/>
</dbReference>
<feature type="transmembrane region" description="Helical" evidence="7">
    <location>
        <begin position="147"/>
        <end position="168"/>
    </location>
</feature>
<comment type="caution">
    <text evidence="8">The sequence shown here is derived from an EMBL/GenBank/DDBJ whole genome shotgun (WGS) entry which is preliminary data.</text>
</comment>
<keyword evidence="3 6" id="KW-0812">Transmembrane</keyword>
<dbReference type="PANTHER" id="PTHR42948:SF1">
    <property type="entry name" value="TRANSPORTER"/>
    <property type="match status" value="1"/>
</dbReference>
<feature type="transmembrane region" description="Helical" evidence="7">
    <location>
        <begin position="262"/>
        <end position="286"/>
    </location>
</feature>
<keyword evidence="6" id="KW-0769">Symport</keyword>
<feature type="transmembrane region" description="Helical" evidence="7">
    <location>
        <begin position="310"/>
        <end position="332"/>
    </location>
</feature>
<dbReference type="Pfam" id="PF00209">
    <property type="entry name" value="SNF"/>
    <property type="match status" value="2"/>
</dbReference>
<dbReference type="RefSeq" id="WP_021683533.1">
    <property type="nucleotide sequence ID" value="NZ_KI260490.1"/>
</dbReference>
<feature type="transmembrane region" description="Helical" evidence="7">
    <location>
        <begin position="468"/>
        <end position="489"/>
    </location>
</feature>
<organism evidence="8 9">
    <name type="scientific">Ruminococcus callidus ATCC 27760</name>
    <dbReference type="NCBI Taxonomy" id="411473"/>
    <lineage>
        <taxon>Bacteria</taxon>
        <taxon>Bacillati</taxon>
        <taxon>Bacillota</taxon>
        <taxon>Clostridia</taxon>
        <taxon>Eubacteriales</taxon>
        <taxon>Oscillospiraceae</taxon>
        <taxon>Ruminococcus</taxon>
    </lineage>
</organism>
<dbReference type="CDD" id="cd10336">
    <property type="entry name" value="SLC6sbd_Tyt1-Like"/>
    <property type="match status" value="1"/>
</dbReference>
<accession>U2KQR6</accession>
<dbReference type="EMBL" id="AWVF01000250">
    <property type="protein sequence ID" value="ERJ94612.1"/>
    <property type="molecule type" value="Genomic_DNA"/>
</dbReference>
<dbReference type="SUPFAM" id="SSF161070">
    <property type="entry name" value="SNF-like"/>
    <property type="match status" value="1"/>
</dbReference>
<dbReference type="Proteomes" id="UP000016662">
    <property type="component" value="Unassembled WGS sequence"/>
</dbReference>